<dbReference type="AlphaFoldDB" id="A0A8S0Q8P6"/>
<feature type="compositionally biased region" description="Basic and acidic residues" evidence="1">
    <location>
        <begin position="40"/>
        <end position="54"/>
    </location>
</feature>
<dbReference type="PANTHER" id="PTHR36364">
    <property type="entry name" value="OS03G0203000 PROTEIN"/>
    <property type="match status" value="1"/>
</dbReference>
<evidence type="ECO:0000313" key="3">
    <source>
        <dbReference type="Proteomes" id="UP000594638"/>
    </source>
</evidence>
<sequence length="173" mass="19348">MGKDYLDREHKDCLRLKNASPLEALLGKEDSKVVTGVVSKESRNKTDRYCEGTKHSSNRTKLPHSQSFFQHVGCGNAGQFGRNFSQRASTERGWWGDAKEQLNDGIKNKNVESDAQLKDLNTKDNGKGNRAGQHDGYYRIEADPKVPAVKRPSFSEQKFPADPMKTHKAAADL</sequence>
<dbReference type="PANTHER" id="PTHR36364:SF1">
    <property type="entry name" value="OS03G0203000 PROTEIN"/>
    <property type="match status" value="1"/>
</dbReference>
<evidence type="ECO:0000313" key="2">
    <source>
        <dbReference type="EMBL" id="CAA2961172.1"/>
    </source>
</evidence>
<reference evidence="2 3" key="1">
    <citation type="submission" date="2019-12" db="EMBL/GenBank/DDBJ databases">
        <authorList>
            <person name="Alioto T."/>
            <person name="Alioto T."/>
            <person name="Gomez Garrido J."/>
        </authorList>
    </citation>
    <scope>NUCLEOTIDE SEQUENCE [LARGE SCALE GENOMIC DNA]</scope>
</reference>
<feature type="region of interest" description="Disordered" evidence="1">
    <location>
        <begin position="148"/>
        <end position="173"/>
    </location>
</feature>
<accession>A0A8S0Q8P6</accession>
<dbReference type="OrthoDB" id="1920561at2759"/>
<keyword evidence="3" id="KW-1185">Reference proteome</keyword>
<proteinExistence type="predicted"/>
<comment type="caution">
    <text evidence="2">The sequence shown here is derived from an EMBL/GenBank/DDBJ whole genome shotgun (WGS) entry which is preliminary data.</text>
</comment>
<name>A0A8S0Q8P6_OLEEU</name>
<organism evidence="2 3">
    <name type="scientific">Olea europaea subsp. europaea</name>
    <dbReference type="NCBI Taxonomy" id="158383"/>
    <lineage>
        <taxon>Eukaryota</taxon>
        <taxon>Viridiplantae</taxon>
        <taxon>Streptophyta</taxon>
        <taxon>Embryophyta</taxon>
        <taxon>Tracheophyta</taxon>
        <taxon>Spermatophyta</taxon>
        <taxon>Magnoliopsida</taxon>
        <taxon>eudicotyledons</taxon>
        <taxon>Gunneridae</taxon>
        <taxon>Pentapetalae</taxon>
        <taxon>asterids</taxon>
        <taxon>lamiids</taxon>
        <taxon>Lamiales</taxon>
        <taxon>Oleaceae</taxon>
        <taxon>Oleeae</taxon>
        <taxon>Olea</taxon>
    </lineage>
</organism>
<dbReference type="EMBL" id="CACTIH010000508">
    <property type="protein sequence ID" value="CAA2961172.1"/>
    <property type="molecule type" value="Genomic_DNA"/>
</dbReference>
<feature type="region of interest" description="Disordered" evidence="1">
    <location>
        <begin position="119"/>
        <end position="138"/>
    </location>
</feature>
<dbReference type="Gramene" id="OE9A038709T1">
    <property type="protein sequence ID" value="OE9A038709C1"/>
    <property type="gene ID" value="OE9A038709"/>
</dbReference>
<protein>
    <submittedName>
        <fullName evidence="2">Uncharacterized protein</fullName>
    </submittedName>
</protein>
<evidence type="ECO:0000256" key="1">
    <source>
        <dbReference type="SAM" id="MobiDB-lite"/>
    </source>
</evidence>
<feature type="region of interest" description="Disordered" evidence="1">
    <location>
        <begin position="37"/>
        <end position="63"/>
    </location>
</feature>
<gene>
    <name evidence="2" type="ORF">OLEA9_A038709</name>
</gene>
<dbReference type="Proteomes" id="UP000594638">
    <property type="component" value="Unassembled WGS sequence"/>
</dbReference>